<comment type="caution">
    <text evidence="1">The sequence shown here is derived from an EMBL/GenBank/DDBJ whole genome shotgun (WGS) entry which is preliminary data.</text>
</comment>
<sequence>MWGYYEAKTSKYTGPEATGVTGTGIATKDKTTEYVGLRGDWTRGYGYITRDGFCPCGATLAAYEDERCPGAQKDPRAADEHLLK</sequence>
<reference evidence="1" key="1">
    <citation type="journal article" date="2020" name="Fungal Divers.">
        <title>Resolving the Mortierellaceae phylogeny through synthesis of multi-gene phylogenetics and phylogenomics.</title>
        <authorList>
            <person name="Vandepol N."/>
            <person name="Liber J."/>
            <person name="Desiro A."/>
            <person name="Na H."/>
            <person name="Kennedy M."/>
            <person name="Barry K."/>
            <person name="Grigoriev I.V."/>
            <person name="Miller A.N."/>
            <person name="O'Donnell K."/>
            <person name="Stajich J.E."/>
            <person name="Bonito G."/>
        </authorList>
    </citation>
    <scope>NUCLEOTIDE SEQUENCE</scope>
    <source>
        <strain evidence="1">NVP60</strain>
    </source>
</reference>
<evidence type="ECO:0000313" key="1">
    <source>
        <dbReference type="EMBL" id="KAG0299065.1"/>
    </source>
</evidence>
<protein>
    <submittedName>
        <fullName evidence="1">Uncharacterized protein</fullName>
    </submittedName>
</protein>
<keyword evidence="2" id="KW-1185">Reference proteome</keyword>
<dbReference type="OrthoDB" id="2409835at2759"/>
<evidence type="ECO:0000313" key="2">
    <source>
        <dbReference type="Proteomes" id="UP000823405"/>
    </source>
</evidence>
<proteinExistence type="predicted"/>
<dbReference type="Proteomes" id="UP000823405">
    <property type="component" value="Unassembled WGS sequence"/>
</dbReference>
<organism evidence="1 2">
    <name type="scientific">Linnemannia gamsii</name>
    <dbReference type="NCBI Taxonomy" id="64522"/>
    <lineage>
        <taxon>Eukaryota</taxon>
        <taxon>Fungi</taxon>
        <taxon>Fungi incertae sedis</taxon>
        <taxon>Mucoromycota</taxon>
        <taxon>Mortierellomycotina</taxon>
        <taxon>Mortierellomycetes</taxon>
        <taxon>Mortierellales</taxon>
        <taxon>Mortierellaceae</taxon>
        <taxon>Linnemannia</taxon>
    </lineage>
</organism>
<dbReference type="AlphaFoldDB" id="A0A9P6UH53"/>
<accession>A0A9P6UH53</accession>
<feature type="non-terminal residue" evidence="1">
    <location>
        <position position="84"/>
    </location>
</feature>
<dbReference type="EMBL" id="JAAAIN010001946">
    <property type="protein sequence ID" value="KAG0299065.1"/>
    <property type="molecule type" value="Genomic_DNA"/>
</dbReference>
<gene>
    <name evidence="1" type="ORF">BGZ97_003903</name>
</gene>
<name>A0A9P6UH53_9FUNG</name>